<keyword evidence="3" id="KW-1185">Reference proteome</keyword>
<dbReference type="AlphaFoldDB" id="A0A8R1Y3G9"/>
<evidence type="ECO:0000313" key="2">
    <source>
        <dbReference type="EnsemblMetazoa" id="OVOC9442.1"/>
    </source>
</evidence>
<evidence type="ECO:0000313" key="3">
    <source>
        <dbReference type="Proteomes" id="UP000024404"/>
    </source>
</evidence>
<protein>
    <submittedName>
        <fullName evidence="2">Uncharacterized protein</fullName>
    </submittedName>
</protein>
<name>A0A8R1Y3G9_ONCVO</name>
<feature type="compositionally biased region" description="Polar residues" evidence="1">
    <location>
        <begin position="70"/>
        <end position="115"/>
    </location>
</feature>
<sequence>MLYTTHKSELDFLESHYITAFYFTKESKESTNSEKIFSETFGIQPIALRLSASELIEIGLIYCNSPTKRNPGSETKISTMKSTNDSLLGKSENSGKSGTDSFEQSTAEMTQSSTLLEPANDEVHEFDIDVLYSWEQSSGTISYEAWSSNLEEAFNIDKNGKMINYNDNICRAKLNQRLWRHSMPAYKTLTARSLAMLNEAKRQERMQGHLFQRIVIPCKQDASTERYEFISKISDDAISEYMASTNRDNKLLKINLECGGNLPPRIKINGIRAERSVKYENDRKDYPDISQEVQQVYKMNHSFQHLSTCSPALPYPSANTFSRCSIEDYVKLLKGRRKTQEKQ</sequence>
<dbReference type="Proteomes" id="UP000024404">
    <property type="component" value="Unassembled WGS sequence"/>
</dbReference>
<proteinExistence type="predicted"/>
<dbReference type="EMBL" id="CMVM020000274">
    <property type="status" value="NOT_ANNOTATED_CDS"/>
    <property type="molecule type" value="Genomic_DNA"/>
</dbReference>
<feature type="region of interest" description="Disordered" evidence="1">
    <location>
        <begin position="70"/>
        <end position="116"/>
    </location>
</feature>
<reference evidence="3" key="1">
    <citation type="submission" date="2013-10" db="EMBL/GenBank/DDBJ databases">
        <title>Genome sequencing of Onchocerca volvulus.</title>
        <authorList>
            <person name="Cotton J."/>
            <person name="Tsai J."/>
            <person name="Stanley E."/>
            <person name="Tracey A."/>
            <person name="Holroyd N."/>
            <person name="Lustigman S."/>
            <person name="Berriman M."/>
        </authorList>
    </citation>
    <scope>NUCLEOTIDE SEQUENCE</scope>
</reference>
<dbReference type="EnsemblMetazoa" id="OVOC9442.1">
    <property type="protein sequence ID" value="OVOC9442.1"/>
    <property type="gene ID" value="WBGene00246251"/>
</dbReference>
<accession>A0A8R1Y3G9</accession>
<organism evidence="2 3">
    <name type="scientific">Onchocerca volvulus</name>
    <dbReference type="NCBI Taxonomy" id="6282"/>
    <lineage>
        <taxon>Eukaryota</taxon>
        <taxon>Metazoa</taxon>
        <taxon>Ecdysozoa</taxon>
        <taxon>Nematoda</taxon>
        <taxon>Chromadorea</taxon>
        <taxon>Rhabditida</taxon>
        <taxon>Spirurina</taxon>
        <taxon>Spiruromorpha</taxon>
        <taxon>Filarioidea</taxon>
        <taxon>Onchocercidae</taxon>
        <taxon>Onchocerca</taxon>
    </lineage>
</organism>
<dbReference type="EMBL" id="CMVM020000273">
    <property type="status" value="NOT_ANNOTATED_CDS"/>
    <property type="molecule type" value="Genomic_DNA"/>
</dbReference>
<reference evidence="2" key="2">
    <citation type="submission" date="2022-06" db="UniProtKB">
        <authorList>
            <consortium name="EnsemblMetazoa"/>
        </authorList>
    </citation>
    <scope>IDENTIFICATION</scope>
</reference>
<evidence type="ECO:0000256" key="1">
    <source>
        <dbReference type="SAM" id="MobiDB-lite"/>
    </source>
</evidence>
<dbReference type="OMA" id="PASNEVH"/>